<keyword evidence="2" id="KW-1185">Reference proteome</keyword>
<evidence type="ECO:0000313" key="1">
    <source>
        <dbReference type="EMBL" id="KAJ1085166.1"/>
    </source>
</evidence>
<evidence type="ECO:0008006" key="3">
    <source>
        <dbReference type="Google" id="ProtNLM"/>
    </source>
</evidence>
<protein>
    <recommendedName>
        <fullName evidence="3">Secreted protein</fullName>
    </recommendedName>
</protein>
<gene>
    <name evidence="1" type="ORF">NDU88_005299</name>
</gene>
<proteinExistence type="predicted"/>
<dbReference type="AlphaFoldDB" id="A0AAV7L0C6"/>
<accession>A0AAV7L0C6</accession>
<dbReference type="Proteomes" id="UP001066276">
    <property type="component" value="Chromosome 12"/>
</dbReference>
<name>A0AAV7L0C6_PLEWA</name>
<comment type="caution">
    <text evidence="1">The sequence shown here is derived from an EMBL/GenBank/DDBJ whole genome shotgun (WGS) entry which is preliminary data.</text>
</comment>
<sequence>MRLRAASAARAAFVTDGREESLGADVRLWCCWCAPSGPAGSHFRSSVDAGLFPVTGRSFPVRGRLVFLWGWGGPCFSGRAVLLTNRRACREEQQQRLY</sequence>
<dbReference type="EMBL" id="JANPWB010000016">
    <property type="protein sequence ID" value="KAJ1085166.1"/>
    <property type="molecule type" value="Genomic_DNA"/>
</dbReference>
<organism evidence="1 2">
    <name type="scientific">Pleurodeles waltl</name>
    <name type="common">Iberian ribbed newt</name>
    <dbReference type="NCBI Taxonomy" id="8319"/>
    <lineage>
        <taxon>Eukaryota</taxon>
        <taxon>Metazoa</taxon>
        <taxon>Chordata</taxon>
        <taxon>Craniata</taxon>
        <taxon>Vertebrata</taxon>
        <taxon>Euteleostomi</taxon>
        <taxon>Amphibia</taxon>
        <taxon>Batrachia</taxon>
        <taxon>Caudata</taxon>
        <taxon>Salamandroidea</taxon>
        <taxon>Salamandridae</taxon>
        <taxon>Pleurodelinae</taxon>
        <taxon>Pleurodeles</taxon>
    </lineage>
</organism>
<reference evidence="1" key="1">
    <citation type="journal article" date="2022" name="bioRxiv">
        <title>Sequencing and chromosome-scale assembly of the giantPleurodeles waltlgenome.</title>
        <authorList>
            <person name="Brown T."/>
            <person name="Elewa A."/>
            <person name="Iarovenko S."/>
            <person name="Subramanian E."/>
            <person name="Araus A.J."/>
            <person name="Petzold A."/>
            <person name="Susuki M."/>
            <person name="Suzuki K.-i.T."/>
            <person name="Hayashi T."/>
            <person name="Toyoda A."/>
            <person name="Oliveira C."/>
            <person name="Osipova E."/>
            <person name="Leigh N.D."/>
            <person name="Simon A."/>
            <person name="Yun M.H."/>
        </authorList>
    </citation>
    <scope>NUCLEOTIDE SEQUENCE</scope>
    <source>
        <strain evidence="1">20211129_DDA</strain>
        <tissue evidence="1">Liver</tissue>
    </source>
</reference>
<evidence type="ECO:0000313" key="2">
    <source>
        <dbReference type="Proteomes" id="UP001066276"/>
    </source>
</evidence>